<dbReference type="Proteomes" id="UP000664859">
    <property type="component" value="Unassembled WGS sequence"/>
</dbReference>
<name>A0A835Z320_9STRA</name>
<dbReference type="GO" id="GO:0006281">
    <property type="term" value="P:DNA repair"/>
    <property type="evidence" value="ECO:0007669"/>
    <property type="project" value="TreeGrafter"/>
</dbReference>
<evidence type="ECO:0000256" key="1">
    <source>
        <dbReference type="PROSITE-ProRule" id="PRU00175"/>
    </source>
</evidence>
<dbReference type="PANTHER" id="PTHR12683">
    <property type="entry name" value="CDK-ACTIVATING KINASE ASSEMBLY FACTOR MAT1"/>
    <property type="match status" value="1"/>
</dbReference>
<protein>
    <submittedName>
        <fullName evidence="3">CDK-activating kinase assembly factor MAT1-domain-containing protein</fullName>
    </submittedName>
</protein>
<dbReference type="InterPro" id="IPR015877">
    <property type="entry name" value="MAT1_centre"/>
</dbReference>
<gene>
    <name evidence="3" type="ORF">JKP88DRAFT_260437</name>
</gene>
<dbReference type="Gene3D" id="3.30.40.10">
    <property type="entry name" value="Zinc/RING finger domain, C3HC4 (zinc finger)"/>
    <property type="match status" value="1"/>
</dbReference>
<dbReference type="GO" id="GO:0006357">
    <property type="term" value="P:regulation of transcription by RNA polymerase II"/>
    <property type="evidence" value="ECO:0007669"/>
    <property type="project" value="TreeGrafter"/>
</dbReference>
<organism evidence="3 4">
    <name type="scientific">Tribonema minus</name>
    <dbReference type="NCBI Taxonomy" id="303371"/>
    <lineage>
        <taxon>Eukaryota</taxon>
        <taxon>Sar</taxon>
        <taxon>Stramenopiles</taxon>
        <taxon>Ochrophyta</taxon>
        <taxon>PX clade</taxon>
        <taxon>Xanthophyceae</taxon>
        <taxon>Tribonematales</taxon>
        <taxon>Tribonemataceae</taxon>
        <taxon>Tribonema</taxon>
    </lineage>
</organism>
<dbReference type="AlphaFoldDB" id="A0A835Z320"/>
<dbReference type="InterPro" id="IPR013083">
    <property type="entry name" value="Znf_RING/FYVE/PHD"/>
</dbReference>
<reference evidence="3" key="1">
    <citation type="submission" date="2021-02" db="EMBL/GenBank/DDBJ databases">
        <title>First Annotated Genome of the Yellow-green Alga Tribonema minus.</title>
        <authorList>
            <person name="Mahan K.M."/>
        </authorList>
    </citation>
    <scope>NUCLEOTIDE SEQUENCE</scope>
    <source>
        <strain evidence="3">UTEX B ZZ1240</strain>
    </source>
</reference>
<dbReference type="PANTHER" id="PTHR12683:SF13">
    <property type="entry name" value="CDK-ACTIVATING KINASE ASSEMBLY FACTOR MAT1"/>
    <property type="match status" value="1"/>
</dbReference>
<keyword evidence="3" id="KW-0418">Kinase</keyword>
<dbReference type="EMBL" id="JAFCMP010000117">
    <property type="protein sequence ID" value="KAG5185926.1"/>
    <property type="molecule type" value="Genomic_DNA"/>
</dbReference>
<keyword evidence="1" id="KW-0479">Metal-binding</keyword>
<evidence type="ECO:0000313" key="3">
    <source>
        <dbReference type="EMBL" id="KAG5185926.1"/>
    </source>
</evidence>
<dbReference type="SUPFAM" id="SSF57850">
    <property type="entry name" value="RING/U-box"/>
    <property type="match status" value="1"/>
</dbReference>
<dbReference type="GO" id="GO:0005675">
    <property type="term" value="C:transcription factor TFIIH holo complex"/>
    <property type="evidence" value="ECO:0007669"/>
    <property type="project" value="TreeGrafter"/>
</dbReference>
<evidence type="ECO:0000313" key="4">
    <source>
        <dbReference type="Proteomes" id="UP000664859"/>
    </source>
</evidence>
<keyword evidence="3" id="KW-0808">Transferase</keyword>
<keyword evidence="1" id="KW-0863">Zinc-finger</keyword>
<comment type="caution">
    <text evidence="3">The sequence shown here is derived from an EMBL/GenBank/DDBJ whole genome shotgun (WGS) entry which is preliminary data.</text>
</comment>
<dbReference type="Pfam" id="PF17121">
    <property type="entry name" value="zf-C3HC4_5"/>
    <property type="match status" value="1"/>
</dbReference>
<dbReference type="PROSITE" id="PS50089">
    <property type="entry name" value="ZF_RING_2"/>
    <property type="match status" value="1"/>
</dbReference>
<accession>A0A835Z320</accession>
<dbReference type="SMART" id="SM00184">
    <property type="entry name" value="RING"/>
    <property type="match status" value="1"/>
</dbReference>
<dbReference type="InterPro" id="IPR001841">
    <property type="entry name" value="Znf_RING"/>
</dbReference>
<dbReference type="GO" id="GO:0016301">
    <property type="term" value="F:kinase activity"/>
    <property type="evidence" value="ECO:0007669"/>
    <property type="project" value="UniProtKB-KW"/>
</dbReference>
<keyword evidence="4" id="KW-1185">Reference proteome</keyword>
<dbReference type="GO" id="GO:0008270">
    <property type="term" value="F:zinc ion binding"/>
    <property type="evidence" value="ECO:0007669"/>
    <property type="project" value="UniProtKB-KW"/>
</dbReference>
<dbReference type="OrthoDB" id="5963at2759"/>
<feature type="domain" description="RING-type" evidence="2">
    <location>
        <begin position="6"/>
        <end position="51"/>
    </location>
</feature>
<keyword evidence="1" id="KW-0862">Zinc</keyword>
<dbReference type="Pfam" id="PF06391">
    <property type="entry name" value="MAT1"/>
    <property type="match status" value="1"/>
</dbReference>
<sequence length="296" mass="32947">MDEDVCSICKSEDKITQDKLLVNNLCGHKFCGSCCDREFSRKKVFQCPKCKKDVKRTGLTQKTLDELAVQKELTHRRRILKIFNKTEEDFETLLEYNNYLAEVEDLIYDLTNGVDVEACLAKIRAYEDAHREEIIQNQARDMDTQRVVEQTIAAHAQQEETRKHDKQAEAQRLRLKRRKMHAEAVEVALGEREAVTSTLMDVLVLGDGGGADGGGGAAPAGALLPGQRMLIQINAPLPQPILHSATKRLYENMPPRARAAARRDAGGAPSRADGMRRNWFEACGSLFDGGGAPVAQ</sequence>
<evidence type="ECO:0000259" key="2">
    <source>
        <dbReference type="PROSITE" id="PS50089"/>
    </source>
</evidence>
<proteinExistence type="predicted"/>